<evidence type="ECO:0000259" key="4">
    <source>
        <dbReference type="PROSITE" id="PS50011"/>
    </source>
</evidence>
<dbReference type="Proteomes" id="UP001497392">
    <property type="component" value="Unassembled WGS sequence"/>
</dbReference>
<feature type="compositionally biased region" description="Basic and acidic residues" evidence="3">
    <location>
        <begin position="617"/>
        <end position="626"/>
    </location>
</feature>
<dbReference type="InterPro" id="IPR017441">
    <property type="entry name" value="Protein_kinase_ATP_BS"/>
</dbReference>
<dbReference type="SUPFAM" id="SSF56112">
    <property type="entry name" value="Protein kinase-like (PK-like)"/>
    <property type="match status" value="1"/>
</dbReference>
<dbReference type="Gene3D" id="1.10.510.10">
    <property type="entry name" value="Transferase(Phosphotransferase) domain 1"/>
    <property type="match status" value="1"/>
</dbReference>
<dbReference type="InterPro" id="IPR000719">
    <property type="entry name" value="Prot_kinase_dom"/>
</dbReference>
<gene>
    <name evidence="5" type="primary">g10888</name>
    <name evidence="5" type="ORF">VP750_LOCUS9761</name>
</gene>
<keyword evidence="2" id="KW-0547">Nucleotide-binding</keyword>
<keyword evidence="2" id="KW-0067">ATP-binding</keyword>
<organism evidence="5 6">
    <name type="scientific">Coccomyxa viridis</name>
    <dbReference type="NCBI Taxonomy" id="1274662"/>
    <lineage>
        <taxon>Eukaryota</taxon>
        <taxon>Viridiplantae</taxon>
        <taxon>Chlorophyta</taxon>
        <taxon>core chlorophytes</taxon>
        <taxon>Trebouxiophyceae</taxon>
        <taxon>Trebouxiophyceae incertae sedis</taxon>
        <taxon>Coccomyxaceae</taxon>
        <taxon>Coccomyxa</taxon>
    </lineage>
</organism>
<comment type="caution">
    <text evidence="5">The sequence shown here is derived from an EMBL/GenBank/DDBJ whole genome shotgun (WGS) entry which is preliminary data.</text>
</comment>
<dbReference type="Pfam" id="PF00069">
    <property type="entry name" value="Pkinase"/>
    <property type="match status" value="1"/>
</dbReference>
<dbReference type="InterPro" id="IPR011009">
    <property type="entry name" value="Kinase-like_dom_sf"/>
</dbReference>
<sequence length="742" mass="80285">MRREWKGTLQPGQRLGEGTSSGRWEIVGSLGEGGYAEVYQVRDTSTVEAPQYALKIDTQQVKKDPRLATVRNEAEKLKRLQGCEGVPGLVEGGLGKHQGRSYVVMELFADDNLAVYQQKAALGIAEITSIGHQTLKLLQNIHSSGWLHRDVKPANFVRTIQSNPASGGRWRVVDFGLAKPYISKEGDIIDARDGYNEFRGSTNYASVRAHQKEELGRRDDLWSWFYMLVELLQGKLLWRENRAPGKRASGSDDEAKKTAHRMKLRALSDPNTLFSSGRCPEALVKMSRHLSALQFKESPSYNKLQAWLSELTPADVTRPSRPPAGKRRLSTALPGASEPANAMYQQQASAQQWHHANGVHHPGDAGYMNGHGGWAPHQNGGMNGGSNRVVWHDGQALQLPPPGGWDASNHPLSHQELLDEAWDISPAWSQQQPYAASMSDAFVSHDSQMSNQIEQGHFPAHLSVPENWDLQLGQLGSEFGDDLDQAQPQLYQRKRAAGRQLYADPAADLDEPMPKRARQSPVQPAAPPQMLEDEHGLLLQPPLPDSSAAMPGAARPTWMSSPAAGRPVPGAAPGPLNPRIRSLSAALGAGSIAGGGPARAGPEQSRAAPSASPLGKAPHEASRRNELGSSSKALPKSAHISDNQQGHLANGATPQAGAAGMAAYGPAFLQKAISVFDEGRVSVNAKILKKIIPSMDPAEAYTGLAWAGWCIAQNTLPETQTQASQMLDHLGDFFKGLARRGC</sequence>
<evidence type="ECO:0000256" key="3">
    <source>
        <dbReference type="SAM" id="MobiDB-lite"/>
    </source>
</evidence>
<feature type="region of interest" description="Disordered" evidence="3">
    <location>
        <begin position="505"/>
        <end position="579"/>
    </location>
</feature>
<reference evidence="5 6" key="1">
    <citation type="submission" date="2024-06" db="EMBL/GenBank/DDBJ databases">
        <authorList>
            <person name="Kraege A."/>
            <person name="Thomma B."/>
        </authorList>
    </citation>
    <scope>NUCLEOTIDE SEQUENCE [LARGE SCALE GENOMIC DNA]</scope>
</reference>
<evidence type="ECO:0000313" key="5">
    <source>
        <dbReference type="EMBL" id="CAL5227855.1"/>
    </source>
</evidence>
<proteinExistence type="inferred from homology"/>
<feature type="region of interest" description="Disordered" evidence="3">
    <location>
        <begin position="1"/>
        <end position="20"/>
    </location>
</feature>
<dbReference type="InterPro" id="IPR050235">
    <property type="entry name" value="CK1_Ser-Thr_kinase"/>
</dbReference>
<feature type="binding site" evidence="2">
    <location>
        <position position="55"/>
    </location>
    <ligand>
        <name>ATP</name>
        <dbReference type="ChEBI" id="CHEBI:30616"/>
    </ligand>
</feature>
<dbReference type="PANTHER" id="PTHR11909">
    <property type="entry name" value="CASEIN KINASE-RELATED"/>
    <property type="match status" value="1"/>
</dbReference>
<dbReference type="SMART" id="SM00220">
    <property type="entry name" value="S_TKc"/>
    <property type="match status" value="1"/>
</dbReference>
<dbReference type="PROSITE" id="PS00107">
    <property type="entry name" value="PROTEIN_KINASE_ATP"/>
    <property type="match status" value="1"/>
</dbReference>
<protein>
    <submittedName>
        <fullName evidence="5">G10888 protein</fullName>
    </submittedName>
</protein>
<evidence type="ECO:0000256" key="1">
    <source>
        <dbReference type="ARBA" id="ARBA00005926"/>
    </source>
</evidence>
<dbReference type="EMBL" id="CAXHTA020000017">
    <property type="protein sequence ID" value="CAL5227855.1"/>
    <property type="molecule type" value="Genomic_DNA"/>
</dbReference>
<accession>A0ABP1G6J0</accession>
<feature type="region of interest" description="Disordered" evidence="3">
    <location>
        <begin position="593"/>
        <end position="653"/>
    </location>
</feature>
<dbReference type="PROSITE" id="PS50011">
    <property type="entry name" value="PROTEIN_KINASE_DOM"/>
    <property type="match status" value="1"/>
</dbReference>
<feature type="domain" description="Protein kinase" evidence="4">
    <location>
        <begin position="24"/>
        <end position="308"/>
    </location>
</feature>
<evidence type="ECO:0000256" key="2">
    <source>
        <dbReference type="PROSITE-ProRule" id="PRU10141"/>
    </source>
</evidence>
<evidence type="ECO:0000313" key="6">
    <source>
        <dbReference type="Proteomes" id="UP001497392"/>
    </source>
</evidence>
<name>A0ABP1G6J0_9CHLO</name>
<keyword evidence="6" id="KW-1185">Reference proteome</keyword>
<comment type="similarity">
    <text evidence="1">Belongs to the protein kinase superfamily. CK1 Ser/Thr protein kinase family. Casein kinase I subfamily.</text>
</comment>